<dbReference type="InterPro" id="IPR003423">
    <property type="entry name" value="OMP_efflux"/>
</dbReference>
<keyword evidence="7" id="KW-0998">Cell outer membrane</keyword>
<dbReference type="GO" id="GO:0015288">
    <property type="term" value="F:porin activity"/>
    <property type="evidence" value="ECO:0007669"/>
    <property type="project" value="TreeGrafter"/>
</dbReference>
<evidence type="ECO:0000256" key="1">
    <source>
        <dbReference type="ARBA" id="ARBA00004442"/>
    </source>
</evidence>
<evidence type="ECO:0000313" key="8">
    <source>
        <dbReference type="EMBL" id="QCX37130.1"/>
    </source>
</evidence>
<sequence>MKNIALILLILFTIPMLAQEEISLEKCYNLVTTNYPLAKQHELLAKQNSLDIETIKTEKLPSIDLAGQATYQSDVIEFPFSIPNITVEPLNKDQYKASLNVNQLIYAGGIVNATIDLKKANLKTQQKEVAVSLYSLKNKINQVYFSIILLQEKTALLTSKIKQLEAKLKEIKAGIKYGIILPASDQVLEAEILKIEQQMLETDLNRTSLIATLSSLIGKDLDNTIKLEKPSYNLDFNSTIQRPELNLFELRKEQINKTEVLTKKQKAPKLVGFAQGGYGNPGLNMLDNSFQSYYIVGLKLNWNVFDWNANKKQRQSIKINKDIIDTTSEVFKLNTTIELEQQKSEIEKITTFIATDQTIIELRKKVLATAASQLKQGVITSSAYITELTNLYEAENNLSTHQTLLLMSKANYQVTKGL</sequence>
<keyword evidence="3" id="KW-0813">Transport</keyword>
<gene>
    <name evidence="8" type="ORF">FF125_01255</name>
</gene>
<dbReference type="KEGG" id="fbe:FF125_01255"/>
<dbReference type="PANTHER" id="PTHR30026:SF20">
    <property type="entry name" value="OUTER MEMBRANE PROTEIN TOLC"/>
    <property type="match status" value="1"/>
</dbReference>
<comment type="subcellular location">
    <subcellularLocation>
        <location evidence="1">Cell outer membrane</location>
    </subcellularLocation>
</comment>
<evidence type="ECO:0000256" key="7">
    <source>
        <dbReference type="ARBA" id="ARBA00023237"/>
    </source>
</evidence>
<evidence type="ECO:0000313" key="9">
    <source>
        <dbReference type="Proteomes" id="UP000306229"/>
    </source>
</evidence>
<keyword evidence="4" id="KW-1134">Transmembrane beta strand</keyword>
<name>A0A5B7TLX7_9FLAO</name>
<evidence type="ECO:0000256" key="3">
    <source>
        <dbReference type="ARBA" id="ARBA00022448"/>
    </source>
</evidence>
<dbReference type="AlphaFoldDB" id="A0A5B7TLX7"/>
<evidence type="ECO:0000256" key="4">
    <source>
        <dbReference type="ARBA" id="ARBA00022452"/>
    </source>
</evidence>
<dbReference type="OrthoDB" id="976750at2"/>
<dbReference type="SUPFAM" id="SSF56954">
    <property type="entry name" value="Outer membrane efflux proteins (OEP)"/>
    <property type="match status" value="1"/>
</dbReference>
<dbReference type="GO" id="GO:1990281">
    <property type="term" value="C:efflux pump complex"/>
    <property type="evidence" value="ECO:0007669"/>
    <property type="project" value="TreeGrafter"/>
</dbReference>
<organism evidence="8 9">
    <name type="scientific">Aureibaculum algae</name>
    <dbReference type="NCBI Taxonomy" id="2584122"/>
    <lineage>
        <taxon>Bacteria</taxon>
        <taxon>Pseudomonadati</taxon>
        <taxon>Bacteroidota</taxon>
        <taxon>Flavobacteriia</taxon>
        <taxon>Flavobacteriales</taxon>
        <taxon>Flavobacteriaceae</taxon>
        <taxon>Aureibaculum</taxon>
    </lineage>
</organism>
<dbReference type="PANTHER" id="PTHR30026">
    <property type="entry name" value="OUTER MEMBRANE PROTEIN TOLC"/>
    <property type="match status" value="1"/>
</dbReference>
<comment type="similarity">
    <text evidence="2">Belongs to the outer membrane factor (OMF) (TC 1.B.17) family.</text>
</comment>
<dbReference type="RefSeq" id="WP_138948081.1">
    <property type="nucleotide sequence ID" value="NZ_CP040749.1"/>
</dbReference>
<dbReference type="Proteomes" id="UP000306229">
    <property type="component" value="Chromosome"/>
</dbReference>
<proteinExistence type="inferred from homology"/>
<evidence type="ECO:0000256" key="6">
    <source>
        <dbReference type="ARBA" id="ARBA00023136"/>
    </source>
</evidence>
<evidence type="ECO:0000256" key="5">
    <source>
        <dbReference type="ARBA" id="ARBA00022692"/>
    </source>
</evidence>
<dbReference type="InterPro" id="IPR051906">
    <property type="entry name" value="TolC-like"/>
</dbReference>
<dbReference type="Gene3D" id="1.20.1600.10">
    <property type="entry name" value="Outer membrane efflux proteins (OEP)"/>
    <property type="match status" value="1"/>
</dbReference>
<protein>
    <submittedName>
        <fullName evidence="8">TolC family protein</fullName>
    </submittedName>
</protein>
<keyword evidence="6" id="KW-0472">Membrane</keyword>
<dbReference type="Pfam" id="PF02321">
    <property type="entry name" value="OEP"/>
    <property type="match status" value="1"/>
</dbReference>
<accession>A0A5B7TLX7</accession>
<dbReference type="EMBL" id="CP040749">
    <property type="protein sequence ID" value="QCX37130.1"/>
    <property type="molecule type" value="Genomic_DNA"/>
</dbReference>
<keyword evidence="9" id="KW-1185">Reference proteome</keyword>
<dbReference type="GO" id="GO:0015562">
    <property type="term" value="F:efflux transmembrane transporter activity"/>
    <property type="evidence" value="ECO:0007669"/>
    <property type="project" value="InterPro"/>
</dbReference>
<keyword evidence="5" id="KW-0812">Transmembrane</keyword>
<reference evidence="8 9" key="1">
    <citation type="submission" date="2019-05" db="EMBL/GenBank/DDBJ databases">
        <title>Algicella ahnfeltiae gen. nov., sp. nov., a novel marine bacterium of the family Flavobacteriaceae isolated from a red alga.</title>
        <authorList>
            <person name="Nedashkovskaya O.I."/>
            <person name="Kukhlevskiy A.D."/>
            <person name="Kim S.-G."/>
            <person name="Zhukova N.V."/>
            <person name="Mikhailov V.V."/>
        </authorList>
    </citation>
    <scope>NUCLEOTIDE SEQUENCE [LARGE SCALE GENOMIC DNA]</scope>
    <source>
        <strain evidence="8 9">10Alg115</strain>
    </source>
</reference>
<evidence type="ECO:0000256" key="2">
    <source>
        <dbReference type="ARBA" id="ARBA00007613"/>
    </source>
</evidence>
<dbReference type="GO" id="GO:0009279">
    <property type="term" value="C:cell outer membrane"/>
    <property type="evidence" value="ECO:0007669"/>
    <property type="project" value="UniProtKB-SubCell"/>
</dbReference>